<name>A0A2H3STT5_FUSOX</name>
<dbReference type="Proteomes" id="UP000219369">
    <property type="component" value="Unassembled WGS sequence"/>
</dbReference>
<evidence type="ECO:0000313" key="1">
    <source>
        <dbReference type="EMBL" id="SCO76795.1"/>
    </source>
</evidence>
<evidence type="ECO:0000313" key="2">
    <source>
        <dbReference type="Proteomes" id="UP000219369"/>
    </source>
</evidence>
<organism evidence="1 2">
    <name type="scientific">Fusarium oxysporum</name>
    <name type="common">Fusarium vascular wilt</name>
    <dbReference type="NCBI Taxonomy" id="5507"/>
    <lineage>
        <taxon>Eukaryota</taxon>
        <taxon>Fungi</taxon>
        <taxon>Dikarya</taxon>
        <taxon>Ascomycota</taxon>
        <taxon>Pezizomycotina</taxon>
        <taxon>Sordariomycetes</taxon>
        <taxon>Hypocreomycetidae</taxon>
        <taxon>Hypocreales</taxon>
        <taxon>Nectriaceae</taxon>
        <taxon>Fusarium</taxon>
        <taxon>Fusarium oxysporum species complex</taxon>
    </lineage>
</organism>
<sequence length="75" mass="8178">MTLVEAFDRGEARLARRILRVVQVILEEVLQHQHPAAPQEAGQKAEAADGLIKRSDIAIDIAINIAIDIAIEIGI</sequence>
<accession>A0A2H3STT5</accession>
<gene>
    <name evidence="1" type="ORF">FRV6_01007</name>
</gene>
<proteinExistence type="predicted"/>
<protein>
    <submittedName>
        <fullName evidence="1">Uncharacterized protein</fullName>
    </submittedName>
</protein>
<dbReference type="AlphaFoldDB" id="A0A2H3STT5"/>
<dbReference type="EMBL" id="FMJY01000001">
    <property type="protein sequence ID" value="SCO76795.1"/>
    <property type="molecule type" value="Genomic_DNA"/>
</dbReference>
<reference evidence="2" key="1">
    <citation type="submission" date="2016-09" db="EMBL/GenBank/DDBJ databases">
        <authorList>
            <person name="Guldener U."/>
        </authorList>
    </citation>
    <scope>NUCLEOTIDE SEQUENCE [LARGE SCALE GENOMIC DNA]</scope>
    <source>
        <strain evidence="2">V64-1</strain>
    </source>
</reference>